<dbReference type="Pfam" id="PF00425">
    <property type="entry name" value="Chorismate_bind"/>
    <property type="match status" value="2"/>
</dbReference>
<dbReference type="EMBL" id="JBHTJH010000004">
    <property type="protein sequence ID" value="MFD0862261.1"/>
    <property type="molecule type" value="Genomic_DNA"/>
</dbReference>
<dbReference type="RefSeq" id="WP_386406840.1">
    <property type="nucleotide sequence ID" value="NZ_JBHTJH010000004.1"/>
</dbReference>
<dbReference type="Gene3D" id="3.60.120.10">
    <property type="entry name" value="Anthranilate synthase"/>
    <property type="match status" value="1"/>
</dbReference>
<evidence type="ECO:0000313" key="2">
    <source>
        <dbReference type="EMBL" id="MFD0862261.1"/>
    </source>
</evidence>
<evidence type="ECO:0000313" key="3">
    <source>
        <dbReference type="Proteomes" id="UP001596978"/>
    </source>
</evidence>
<proteinExistence type="predicted"/>
<organism evidence="2 3">
    <name type="scientific">Sungkyunkwania multivorans</name>
    <dbReference type="NCBI Taxonomy" id="1173618"/>
    <lineage>
        <taxon>Bacteria</taxon>
        <taxon>Pseudomonadati</taxon>
        <taxon>Bacteroidota</taxon>
        <taxon>Flavobacteriia</taxon>
        <taxon>Flavobacteriales</taxon>
        <taxon>Flavobacteriaceae</taxon>
        <taxon>Sungkyunkwania</taxon>
    </lineage>
</organism>
<dbReference type="SUPFAM" id="SSF56322">
    <property type="entry name" value="ADC synthase"/>
    <property type="match status" value="1"/>
</dbReference>
<feature type="domain" description="Chorismate-utilising enzyme C-terminal" evidence="1">
    <location>
        <begin position="124"/>
        <end position="330"/>
    </location>
</feature>
<accession>A0ABW3CZW5</accession>
<gene>
    <name evidence="2" type="ORF">ACFQ1M_08565</name>
</gene>
<protein>
    <submittedName>
        <fullName evidence="2">Chorismate-binding protein</fullName>
    </submittedName>
</protein>
<comment type="caution">
    <text evidence="2">The sequence shown here is derived from an EMBL/GenBank/DDBJ whole genome shotgun (WGS) entry which is preliminary data.</text>
</comment>
<dbReference type="PANTHER" id="PTHR42839">
    <property type="entry name" value="ISOCHORISMATE SYNTHASE ENTC"/>
    <property type="match status" value="1"/>
</dbReference>
<keyword evidence="3" id="KW-1185">Reference proteome</keyword>
<sequence>MEYKYHRSERAARFCHKTYHHRTPEDKMMTEQLFFERIRKHLSDALPFVVYRKPDEERVVAYFQADDKINLVSNSTESGFIFAPFLQNRNAILIPFADKIECELYLPEVTASETSHPRASLASKEHHESLVQKGIDAIKNSALEKVVLSRKQSVGLNDPDPIEIYRKLLASYPSAFCYLWFHPKIGLWTGATPEVLLTVERKRFKTMALAATQKFQGSVDIDWGEKELEEQQIVTRTIVSALKKLGISSLEVSEVHTHQAGNLLHLKTDIQGLLPVAITLSQMLSELHPTPAVCGLPLAMAQDFILEHEGYDREFYTGYLGELNLKEHIQRYRSKRNVEQRAYRTPKQSSSLYVNLRCMKLEGDTAHIFVGGGITKDSTATDEWIETVNKSQTMLKVL</sequence>
<evidence type="ECO:0000259" key="1">
    <source>
        <dbReference type="Pfam" id="PF00425"/>
    </source>
</evidence>
<name>A0ABW3CZW5_9FLAO</name>
<dbReference type="InterPro" id="IPR005801">
    <property type="entry name" value="ADC_synthase"/>
</dbReference>
<dbReference type="Proteomes" id="UP001596978">
    <property type="component" value="Unassembled WGS sequence"/>
</dbReference>
<feature type="domain" description="Chorismate-utilising enzyme C-terminal" evidence="1">
    <location>
        <begin position="345"/>
        <end position="390"/>
    </location>
</feature>
<reference evidence="3" key="1">
    <citation type="journal article" date="2019" name="Int. J. Syst. Evol. Microbiol.">
        <title>The Global Catalogue of Microorganisms (GCM) 10K type strain sequencing project: providing services to taxonomists for standard genome sequencing and annotation.</title>
        <authorList>
            <consortium name="The Broad Institute Genomics Platform"/>
            <consortium name="The Broad Institute Genome Sequencing Center for Infectious Disease"/>
            <person name="Wu L."/>
            <person name="Ma J."/>
        </authorList>
    </citation>
    <scope>NUCLEOTIDE SEQUENCE [LARGE SCALE GENOMIC DNA]</scope>
    <source>
        <strain evidence="3">CCUG 62952</strain>
    </source>
</reference>
<dbReference type="PANTHER" id="PTHR42839:SF2">
    <property type="entry name" value="ISOCHORISMATE SYNTHASE ENTC"/>
    <property type="match status" value="1"/>
</dbReference>
<dbReference type="InterPro" id="IPR015890">
    <property type="entry name" value="Chorismate_C"/>
</dbReference>